<keyword evidence="2" id="KW-0378">Hydrolase</keyword>
<evidence type="ECO:0000313" key="5">
    <source>
        <dbReference type="Proteomes" id="UP000292082"/>
    </source>
</evidence>
<dbReference type="AlphaFoldDB" id="A0A4Q9PDB2"/>
<evidence type="ECO:0000313" key="3">
    <source>
        <dbReference type="EMBL" id="TBU23075.1"/>
    </source>
</evidence>
<keyword evidence="1" id="KW-0540">Nuclease</keyword>
<organism evidence="4 5">
    <name type="scientific">Dichomitus squalens</name>
    <dbReference type="NCBI Taxonomy" id="114155"/>
    <lineage>
        <taxon>Eukaryota</taxon>
        <taxon>Fungi</taxon>
        <taxon>Dikarya</taxon>
        <taxon>Basidiomycota</taxon>
        <taxon>Agaricomycotina</taxon>
        <taxon>Agaricomycetes</taxon>
        <taxon>Polyporales</taxon>
        <taxon>Polyporaceae</taxon>
        <taxon>Dichomitus</taxon>
    </lineage>
</organism>
<dbReference type="SUPFAM" id="SSF53933">
    <property type="entry name" value="Microbial ribonucleases"/>
    <property type="match status" value="1"/>
</dbReference>
<dbReference type="GO" id="GO:0003723">
    <property type="term" value="F:RNA binding"/>
    <property type="evidence" value="ECO:0007669"/>
    <property type="project" value="InterPro"/>
</dbReference>
<evidence type="ECO:0000256" key="1">
    <source>
        <dbReference type="ARBA" id="ARBA00022722"/>
    </source>
</evidence>
<keyword evidence="5" id="KW-1185">Reference proteome</keyword>
<dbReference type="GO" id="GO:0016787">
    <property type="term" value="F:hydrolase activity"/>
    <property type="evidence" value="ECO:0007669"/>
    <property type="project" value="UniProtKB-KW"/>
</dbReference>
<dbReference type="Pfam" id="PF00545">
    <property type="entry name" value="Ribonuclease"/>
    <property type="match status" value="1"/>
</dbReference>
<dbReference type="Gene3D" id="3.10.450.30">
    <property type="entry name" value="Microbial ribonucleases"/>
    <property type="match status" value="1"/>
</dbReference>
<dbReference type="Proteomes" id="UP000292957">
    <property type="component" value="Unassembled WGS sequence"/>
</dbReference>
<accession>A0A4Q9PDB2</accession>
<dbReference type="EMBL" id="ML143516">
    <property type="protein sequence ID" value="TBU23075.1"/>
    <property type="molecule type" value="Genomic_DNA"/>
</dbReference>
<sequence>MTAHGELCRVLYAHSDAEVRHLSDEPQQYNDYEGFVFPDCTSGPYEEYPVLQGRVYDGTTPPGPDRVIYQTFIGEVCGKCCVTHTNAPTPNGFLQCT</sequence>
<evidence type="ECO:0000256" key="2">
    <source>
        <dbReference type="ARBA" id="ARBA00022801"/>
    </source>
</evidence>
<name>A0A4Q9PDB2_9APHY</name>
<evidence type="ECO:0000313" key="4">
    <source>
        <dbReference type="EMBL" id="TBU52055.1"/>
    </source>
</evidence>
<gene>
    <name evidence="4" type="ORF">BD310DRAFT_833025</name>
    <name evidence="3" type="ORF">BD311DRAFT_674705</name>
</gene>
<dbReference type="OrthoDB" id="5425539at2759"/>
<protein>
    <submittedName>
        <fullName evidence="4">Uncharacterized protein</fullName>
    </submittedName>
</protein>
<proteinExistence type="predicted"/>
<dbReference type="Proteomes" id="UP000292082">
    <property type="component" value="Unassembled WGS sequence"/>
</dbReference>
<dbReference type="GO" id="GO:0004521">
    <property type="term" value="F:RNA endonuclease activity"/>
    <property type="evidence" value="ECO:0007669"/>
    <property type="project" value="InterPro"/>
</dbReference>
<dbReference type="EMBL" id="ML145269">
    <property type="protein sequence ID" value="TBU52055.1"/>
    <property type="molecule type" value="Genomic_DNA"/>
</dbReference>
<dbReference type="InterPro" id="IPR016191">
    <property type="entry name" value="Ribonuclease/ribotoxin"/>
</dbReference>
<dbReference type="InterPro" id="IPR000026">
    <property type="entry name" value="N1-like"/>
</dbReference>
<reference evidence="4 5" key="1">
    <citation type="submission" date="2019-01" db="EMBL/GenBank/DDBJ databases">
        <title>Draft genome sequences of three monokaryotic isolates of the white-rot basidiomycete fungus Dichomitus squalens.</title>
        <authorList>
            <consortium name="DOE Joint Genome Institute"/>
            <person name="Lopez S.C."/>
            <person name="Andreopoulos B."/>
            <person name="Pangilinan J."/>
            <person name="Lipzen A."/>
            <person name="Riley R."/>
            <person name="Ahrendt S."/>
            <person name="Ng V."/>
            <person name="Barry K."/>
            <person name="Daum C."/>
            <person name="Grigoriev I.V."/>
            <person name="Hilden K.S."/>
            <person name="Makela M.R."/>
            <person name="de Vries R.P."/>
        </authorList>
    </citation>
    <scope>NUCLEOTIDE SEQUENCE [LARGE SCALE GENOMIC DNA]</scope>
    <source>
        <strain evidence="4 5">CBS 464.89</strain>
        <strain evidence="3">OM18370.1</strain>
    </source>
</reference>